<reference evidence="2" key="2">
    <citation type="submission" date="2023-05" db="EMBL/GenBank/DDBJ databases">
        <authorList>
            <consortium name="Lawrence Berkeley National Laboratory"/>
            <person name="Steindorff A."/>
            <person name="Hensen N."/>
            <person name="Bonometti L."/>
            <person name="Westerberg I."/>
            <person name="Brannstrom I.O."/>
            <person name="Guillou S."/>
            <person name="Cros-Aarteil S."/>
            <person name="Calhoun S."/>
            <person name="Haridas S."/>
            <person name="Kuo A."/>
            <person name="Mondo S."/>
            <person name="Pangilinan J."/>
            <person name="Riley R."/>
            <person name="Labutti K."/>
            <person name="Andreopoulos B."/>
            <person name="Lipzen A."/>
            <person name="Chen C."/>
            <person name="Yanf M."/>
            <person name="Daum C."/>
            <person name="Ng V."/>
            <person name="Clum A."/>
            <person name="Ohm R."/>
            <person name="Martin F."/>
            <person name="Silar P."/>
            <person name="Natvig D."/>
            <person name="Lalanne C."/>
            <person name="Gautier V."/>
            <person name="Ament-Velasquez S.L."/>
            <person name="Kruys A."/>
            <person name="Hutchinson M.I."/>
            <person name="Powell A.J."/>
            <person name="Barry K."/>
            <person name="Miller A.N."/>
            <person name="Grigoriev I.V."/>
            <person name="Debuchy R."/>
            <person name="Gladieux P."/>
            <person name="Thoren M.H."/>
            <person name="Johannesson H."/>
        </authorList>
    </citation>
    <scope>NUCLEOTIDE SEQUENCE</scope>
    <source>
        <strain evidence="2">PSN309</strain>
    </source>
</reference>
<dbReference type="Proteomes" id="UP001302126">
    <property type="component" value="Unassembled WGS sequence"/>
</dbReference>
<evidence type="ECO:0000313" key="3">
    <source>
        <dbReference type="Proteomes" id="UP001302126"/>
    </source>
</evidence>
<dbReference type="EMBL" id="MU864372">
    <property type="protein sequence ID" value="KAK4189747.1"/>
    <property type="molecule type" value="Genomic_DNA"/>
</dbReference>
<accession>A0AAN6X1D9</accession>
<sequence>MALKQGTARISRHRQYGCGLTPALIWPSNPELGGLLVLDARPKLSLDMAAKKVKRPSLTPDASWFVGQRRSDGPLILWKLGDKMRCHIVQDLRTQSRVRWAKDEDHASRLSSHCWCAVNGPASHRDGRVTDRRSVLLLFQIEEYRLAQLLCGSTVARDSRGIAATGDRLQLRHDTCSVQSAQQVRQPGIPNTDPRTSPSHG</sequence>
<proteinExistence type="predicted"/>
<feature type="region of interest" description="Disordered" evidence="1">
    <location>
        <begin position="180"/>
        <end position="201"/>
    </location>
</feature>
<evidence type="ECO:0000256" key="1">
    <source>
        <dbReference type="SAM" id="MobiDB-lite"/>
    </source>
</evidence>
<gene>
    <name evidence="2" type="ORF">QBC35DRAFT_128337</name>
</gene>
<reference evidence="2" key="1">
    <citation type="journal article" date="2023" name="Mol. Phylogenet. Evol.">
        <title>Genome-scale phylogeny and comparative genomics of the fungal order Sordariales.</title>
        <authorList>
            <person name="Hensen N."/>
            <person name="Bonometti L."/>
            <person name="Westerberg I."/>
            <person name="Brannstrom I.O."/>
            <person name="Guillou S."/>
            <person name="Cros-Aarteil S."/>
            <person name="Calhoun S."/>
            <person name="Haridas S."/>
            <person name="Kuo A."/>
            <person name="Mondo S."/>
            <person name="Pangilinan J."/>
            <person name="Riley R."/>
            <person name="LaButti K."/>
            <person name="Andreopoulos B."/>
            <person name="Lipzen A."/>
            <person name="Chen C."/>
            <person name="Yan M."/>
            <person name="Daum C."/>
            <person name="Ng V."/>
            <person name="Clum A."/>
            <person name="Steindorff A."/>
            <person name="Ohm R.A."/>
            <person name="Martin F."/>
            <person name="Silar P."/>
            <person name="Natvig D.O."/>
            <person name="Lalanne C."/>
            <person name="Gautier V."/>
            <person name="Ament-Velasquez S.L."/>
            <person name="Kruys A."/>
            <person name="Hutchinson M.I."/>
            <person name="Powell A.J."/>
            <person name="Barry K."/>
            <person name="Miller A.N."/>
            <person name="Grigoriev I.V."/>
            <person name="Debuchy R."/>
            <person name="Gladieux P."/>
            <person name="Hiltunen Thoren M."/>
            <person name="Johannesson H."/>
        </authorList>
    </citation>
    <scope>NUCLEOTIDE SEQUENCE</scope>
    <source>
        <strain evidence="2">PSN309</strain>
    </source>
</reference>
<dbReference type="AlphaFoldDB" id="A0AAN6X1D9"/>
<keyword evidence="3" id="KW-1185">Reference proteome</keyword>
<evidence type="ECO:0000313" key="2">
    <source>
        <dbReference type="EMBL" id="KAK4189747.1"/>
    </source>
</evidence>
<protein>
    <submittedName>
        <fullName evidence="2">Uncharacterized protein</fullName>
    </submittedName>
</protein>
<organism evidence="2 3">
    <name type="scientific">Podospora australis</name>
    <dbReference type="NCBI Taxonomy" id="1536484"/>
    <lineage>
        <taxon>Eukaryota</taxon>
        <taxon>Fungi</taxon>
        <taxon>Dikarya</taxon>
        <taxon>Ascomycota</taxon>
        <taxon>Pezizomycotina</taxon>
        <taxon>Sordariomycetes</taxon>
        <taxon>Sordariomycetidae</taxon>
        <taxon>Sordariales</taxon>
        <taxon>Podosporaceae</taxon>
        <taxon>Podospora</taxon>
    </lineage>
</organism>
<name>A0AAN6X1D9_9PEZI</name>
<comment type="caution">
    <text evidence="2">The sequence shown here is derived from an EMBL/GenBank/DDBJ whole genome shotgun (WGS) entry which is preliminary data.</text>
</comment>